<evidence type="ECO:0000313" key="2">
    <source>
        <dbReference type="Proteomes" id="UP000241472"/>
    </source>
</evidence>
<dbReference type="Proteomes" id="UP000241472">
    <property type="component" value="Chromosome"/>
</dbReference>
<dbReference type="RefSeq" id="WP_035467935.1">
    <property type="nucleotide sequence ID" value="NZ_CABKNO010000003.1"/>
</dbReference>
<dbReference type="KEGG" id="fpei:C4N17_08445"/>
<reference evidence="1 2" key="1">
    <citation type="submission" date="2018-03" db="EMBL/GenBank/DDBJ databases">
        <title>Complete Fusobacterium genomes using hybrid Minion sequencing.</title>
        <authorList>
            <person name="Slade D.J."/>
            <person name="Lahmers K."/>
        </authorList>
    </citation>
    <scope>NUCLEOTIDE SEQUENCE [LARGE SCALE GENOMIC DNA]</scope>
    <source>
        <strain evidence="1 2">2_1_31</strain>
    </source>
</reference>
<name>A0AAD0HVS3_9FUSO</name>
<evidence type="ECO:0000313" key="1">
    <source>
        <dbReference type="EMBL" id="AVQ25701.1"/>
    </source>
</evidence>
<dbReference type="AlphaFoldDB" id="A0AAD0HVS3"/>
<protein>
    <submittedName>
        <fullName evidence="1">Uncharacterized protein</fullName>
    </submittedName>
</protein>
<accession>A0AAD0HVS3</accession>
<gene>
    <name evidence="1" type="ORF">C4N17_08445</name>
</gene>
<organism evidence="1 2">
    <name type="scientific">Fusobacterium periodonticum</name>
    <dbReference type="NCBI Taxonomy" id="860"/>
    <lineage>
        <taxon>Bacteria</taxon>
        <taxon>Fusobacteriati</taxon>
        <taxon>Fusobacteriota</taxon>
        <taxon>Fusobacteriia</taxon>
        <taxon>Fusobacteriales</taxon>
        <taxon>Fusobacteriaceae</taxon>
        <taxon>Fusobacterium</taxon>
    </lineage>
</organism>
<proteinExistence type="predicted"/>
<dbReference type="EMBL" id="CP028108">
    <property type="protein sequence ID" value="AVQ25701.1"/>
    <property type="molecule type" value="Genomic_DNA"/>
</dbReference>
<sequence length="100" mass="12773">MKFQNILTTNLVYKNEILYVYFRHYYIKDKYYNKILKLKNVKKFTHFLSEFYITFLREFSEVEEELRIHFFSKPFYKNKKRKQLYIFDRTETFVMIEFKD</sequence>